<feature type="active site" description="Glycyl thioester intermediate" evidence="6">
    <location>
        <position position="314"/>
    </location>
</feature>
<name>A0A7T8GWM6_CALRO</name>
<dbReference type="AlphaFoldDB" id="A0A7T8GWM6"/>
<dbReference type="GO" id="GO:0000209">
    <property type="term" value="P:protein polyubiquitination"/>
    <property type="evidence" value="ECO:0007669"/>
    <property type="project" value="TreeGrafter"/>
</dbReference>
<keyword evidence="4" id="KW-0808">Transferase</keyword>
<evidence type="ECO:0000256" key="5">
    <source>
        <dbReference type="ARBA" id="ARBA00022786"/>
    </source>
</evidence>
<organism evidence="9 10">
    <name type="scientific">Caligus rogercresseyi</name>
    <name type="common">Sea louse</name>
    <dbReference type="NCBI Taxonomy" id="217165"/>
    <lineage>
        <taxon>Eukaryota</taxon>
        <taxon>Metazoa</taxon>
        <taxon>Ecdysozoa</taxon>
        <taxon>Arthropoda</taxon>
        <taxon>Crustacea</taxon>
        <taxon>Multicrustacea</taxon>
        <taxon>Hexanauplia</taxon>
        <taxon>Copepoda</taxon>
        <taxon>Siphonostomatoida</taxon>
        <taxon>Caligidae</taxon>
        <taxon>Caligus</taxon>
    </lineage>
</organism>
<dbReference type="GO" id="GO:0006511">
    <property type="term" value="P:ubiquitin-dependent protein catabolic process"/>
    <property type="evidence" value="ECO:0007669"/>
    <property type="project" value="TreeGrafter"/>
</dbReference>
<feature type="compositionally biased region" description="Low complexity" evidence="7">
    <location>
        <begin position="98"/>
        <end position="122"/>
    </location>
</feature>
<comment type="catalytic activity">
    <reaction evidence="1">
        <text>S-ubiquitinyl-[E2 ubiquitin-conjugating enzyme]-L-cysteine + [acceptor protein]-L-lysine = [E2 ubiquitin-conjugating enzyme]-L-cysteine + N(6)-ubiquitinyl-[acceptor protein]-L-lysine.</text>
        <dbReference type="EC" id="2.3.2.26"/>
    </reaction>
</comment>
<dbReference type="Pfam" id="PF00632">
    <property type="entry name" value="HECT"/>
    <property type="match status" value="1"/>
</dbReference>
<dbReference type="PANTHER" id="PTHR11254">
    <property type="entry name" value="HECT DOMAIN UBIQUITIN-PROTEIN LIGASE"/>
    <property type="match status" value="1"/>
</dbReference>
<keyword evidence="5 6" id="KW-0833">Ubl conjugation pathway</keyword>
<dbReference type="InterPro" id="IPR000569">
    <property type="entry name" value="HECT_dom"/>
</dbReference>
<keyword evidence="10" id="KW-1185">Reference proteome</keyword>
<dbReference type="GO" id="GO:0005737">
    <property type="term" value="C:cytoplasm"/>
    <property type="evidence" value="ECO:0007669"/>
    <property type="project" value="TreeGrafter"/>
</dbReference>
<dbReference type="Proteomes" id="UP000595437">
    <property type="component" value="Chromosome 14"/>
</dbReference>
<dbReference type="GO" id="GO:0061630">
    <property type="term" value="F:ubiquitin protein ligase activity"/>
    <property type="evidence" value="ECO:0007669"/>
    <property type="project" value="UniProtKB-EC"/>
</dbReference>
<dbReference type="Gene3D" id="3.30.2410.10">
    <property type="entry name" value="Hect, E3 ligase catalytic domain"/>
    <property type="match status" value="1"/>
</dbReference>
<feature type="non-terminal residue" evidence="9">
    <location>
        <position position="333"/>
    </location>
</feature>
<dbReference type="Gene3D" id="3.90.1750.10">
    <property type="entry name" value="Hect, E3 ligase catalytic domains"/>
    <property type="match status" value="1"/>
</dbReference>
<feature type="non-terminal residue" evidence="9">
    <location>
        <position position="1"/>
    </location>
</feature>
<dbReference type="Gene3D" id="3.30.2160.10">
    <property type="entry name" value="Hect, E3 ligase catalytic domain"/>
    <property type="match status" value="1"/>
</dbReference>
<evidence type="ECO:0000256" key="2">
    <source>
        <dbReference type="ARBA" id="ARBA00004906"/>
    </source>
</evidence>
<accession>A0A7T8GWM6</accession>
<gene>
    <name evidence="9" type="ORF">FKW44_019981</name>
</gene>
<dbReference type="InterPro" id="IPR035983">
    <property type="entry name" value="Hect_E3_ubiquitin_ligase"/>
</dbReference>
<dbReference type="SUPFAM" id="SSF56204">
    <property type="entry name" value="Hect, E3 ligase catalytic domain"/>
    <property type="match status" value="1"/>
</dbReference>
<reference evidence="10" key="1">
    <citation type="submission" date="2021-01" db="EMBL/GenBank/DDBJ databases">
        <title>Caligus Genome Assembly.</title>
        <authorList>
            <person name="Gallardo-Escarate C."/>
        </authorList>
    </citation>
    <scope>NUCLEOTIDE SEQUENCE [LARGE SCALE GENOMIC DNA]</scope>
</reference>
<dbReference type="EMBL" id="CP045903">
    <property type="protein sequence ID" value="QQP39184.1"/>
    <property type="molecule type" value="Genomic_DNA"/>
</dbReference>
<dbReference type="OrthoDB" id="423283at2759"/>
<dbReference type="InterPro" id="IPR050409">
    <property type="entry name" value="E3_ubiq-protein_ligase"/>
</dbReference>
<evidence type="ECO:0000256" key="4">
    <source>
        <dbReference type="ARBA" id="ARBA00022679"/>
    </source>
</evidence>
<evidence type="ECO:0000256" key="1">
    <source>
        <dbReference type="ARBA" id="ARBA00000885"/>
    </source>
</evidence>
<dbReference type="EC" id="2.3.2.26" evidence="3"/>
<evidence type="ECO:0000256" key="6">
    <source>
        <dbReference type="PROSITE-ProRule" id="PRU00104"/>
    </source>
</evidence>
<protein>
    <recommendedName>
        <fullName evidence="3">HECT-type E3 ubiquitin transferase</fullName>
        <ecNumber evidence="3">2.3.2.26</ecNumber>
    </recommendedName>
</protein>
<evidence type="ECO:0000256" key="3">
    <source>
        <dbReference type="ARBA" id="ARBA00012485"/>
    </source>
</evidence>
<evidence type="ECO:0000256" key="7">
    <source>
        <dbReference type="SAM" id="MobiDB-lite"/>
    </source>
</evidence>
<dbReference type="SMART" id="SM00119">
    <property type="entry name" value="HECTc"/>
    <property type="match status" value="1"/>
</dbReference>
<sequence>EVLPHGLARTMDERLREGRTLAVHVRRETSLKSPSESSTDEAPEEWKNRFYIVFEGLLREWYVIISEKSSTPCTPSSRPHPGKVTYMIYESSQTNPNTWTTSSSLDVSSPRPSTTSSSWSATSHALLQTHSGKARQVHGMESEDYAFYKGLEFLVNNKKYTGVWRTEIRDLIPNGRNITVTEETKLDYIRLVLSNEDDRRHSEAAERIPGRSSTTSFPGRLLISIFNEQELELLLKQHGLSQVPEMSLQIIWFWRALRSFDQDGQGKVHAVCDWELQGALQGFAYLEGMNGVQKFQIHRDDRSTDRLLPSAHTCFNQLDLPAYETYDKLRTLL</sequence>
<evidence type="ECO:0000259" key="8">
    <source>
        <dbReference type="PROSITE" id="PS50237"/>
    </source>
</evidence>
<dbReference type="GO" id="GO:0009966">
    <property type="term" value="P:regulation of signal transduction"/>
    <property type="evidence" value="ECO:0007669"/>
    <property type="project" value="UniProtKB-ARBA"/>
</dbReference>
<feature type="region of interest" description="Disordered" evidence="7">
    <location>
        <begin position="97"/>
        <end position="122"/>
    </location>
</feature>
<dbReference type="GO" id="GO:0005634">
    <property type="term" value="C:nucleus"/>
    <property type="evidence" value="ECO:0007669"/>
    <property type="project" value="TreeGrafter"/>
</dbReference>
<feature type="domain" description="HECT" evidence="8">
    <location>
        <begin position="132"/>
        <end position="333"/>
    </location>
</feature>
<evidence type="ECO:0000313" key="9">
    <source>
        <dbReference type="EMBL" id="QQP39184.1"/>
    </source>
</evidence>
<dbReference type="PROSITE" id="PS50237">
    <property type="entry name" value="HECT"/>
    <property type="match status" value="1"/>
</dbReference>
<dbReference type="PANTHER" id="PTHR11254:SF67">
    <property type="entry name" value="E3 UBIQUITIN-PROTEIN LIGASE HUWE1"/>
    <property type="match status" value="1"/>
</dbReference>
<comment type="pathway">
    <text evidence="2">Protein modification; protein ubiquitination.</text>
</comment>
<proteinExistence type="predicted"/>
<evidence type="ECO:0000313" key="10">
    <source>
        <dbReference type="Proteomes" id="UP000595437"/>
    </source>
</evidence>